<dbReference type="InterPro" id="IPR008927">
    <property type="entry name" value="6-PGluconate_DH-like_C_sf"/>
</dbReference>
<dbReference type="EMBL" id="CP033019">
    <property type="protein sequence ID" value="AYM75143.1"/>
    <property type="molecule type" value="Genomic_DNA"/>
</dbReference>
<evidence type="ECO:0000313" key="6">
    <source>
        <dbReference type="Proteomes" id="UP000279594"/>
    </source>
</evidence>
<dbReference type="InterPro" id="IPR013118">
    <property type="entry name" value="Mannitol_DH_C"/>
</dbReference>
<dbReference type="Gene3D" id="1.10.1040.10">
    <property type="entry name" value="N-(1-d-carboxylethyl)-l-norvaline Dehydrogenase, domain 2"/>
    <property type="match status" value="1"/>
</dbReference>
<evidence type="ECO:0000259" key="4">
    <source>
        <dbReference type="Pfam" id="PF08125"/>
    </source>
</evidence>
<dbReference type="Proteomes" id="UP000279594">
    <property type="component" value="Chromosome"/>
</dbReference>
<dbReference type="RefSeq" id="WP_121668681.1">
    <property type="nucleotide sequence ID" value="NZ_CP033019.1"/>
</dbReference>
<dbReference type="Gene3D" id="3.40.50.720">
    <property type="entry name" value="NAD(P)-binding Rossmann-like Domain"/>
    <property type="match status" value="1"/>
</dbReference>
<organism evidence="5 6">
    <name type="scientific">Janthinobacterium agaricidamnosum</name>
    <dbReference type="NCBI Taxonomy" id="55508"/>
    <lineage>
        <taxon>Bacteria</taxon>
        <taxon>Pseudomonadati</taxon>
        <taxon>Pseudomonadota</taxon>
        <taxon>Betaproteobacteria</taxon>
        <taxon>Burkholderiales</taxon>
        <taxon>Oxalobacteraceae</taxon>
        <taxon>Janthinobacterium</taxon>
    </lineage>
</organism>
<evidence type="ECO:0000313" key="5">
    <source>
        <dbReference type="EMBL" id="AYM75143.1"/>
    </source>
</evidence>
<dbReference type="InterPro" id="IPR013131">
    <property type="entry name" value="Mannitol_DH_N"/>
</dbReference>
<protein>
    <submittedName>
        <fullName evidence="5">Mannitol dehydrogenase family protein</fullName>
    </submittedName>
</protein>
<dbReference type="GO" id="GO:0016491">
    <property type="term" value="F:oxidoreductase activity"/>
    <property type="evidence" value="ECO:0007669"/>
    <property type="project" value="UniProtKB-KW"/>
</dbReference>
<sequence length="378" mass="41190">MSDLNPILQFGTSRFLQAHADLFVSEAASLGEALGQITIVQTTGSAQGAARVAAFRRPGGYPVRIRGWQDGVQVDEERRAHAVTQAWQAGSDWRQVRDAAVAARVILSNTGDTGYQLDESDHAGMLDGAAVPASFPAKLLVLLHDRFLAGAAPLSIFPCELVADNGTVLRQVIVTLARQWRCDAAFIVYLETGCLWINSLVDRIVSEPIEPIGAVAEPYALWAIEAQEGMLLPCRHRQVVVTSSLRDYEQRKLFLLNLGHTYLAQLWMERGSPAGMTVREAMDDGAMRAALEALWQEEVLPVFAAMGPRHGDAAQAYVAQVRERFCNPFLAHRLADIAQHHAGKIARRVAPVAALARQLCPALAQPRLRAMLAPGAQP</sequence>
<keyword evidence="1" id="KW-0560">Oxidoreductase</keyword>
<dbReference type="SUPFAM" id="SSF51735">
    <property type="entry name" value="NAD(P)-binding Rossmann-fold domains"/>
    <property type="match status" value="1"/>
</dbReference>
<dbReference type="Pfam" id="PF08125">
    <property type="entry name" value="Mannitol_dh_C"/>
    <property type="match status" value="1"/>
</dbReference>
<evidence type="ECO:0000256" key="1">
    <source>
        <dbReference type="ARBA" id="ARBA00023002"/>
    </source>
</evidence>
<accession>A0A3G2E4D0</accession>
<proteinExistence type="predicted"/>
<dbReference type="Pfam" id="PF01232">
    <property type="entry name" value="Mannitol_dh"/>
    <property type="match status" value="1"/>
</dbReference>
<dbReference type="InterPro" id="IPR036291">
    <property type="entry name" value="NAD(P)-bd_dom_sf"/>
</dbReference>
<feature type="domain" description="Mannitol dehydrogenase C-terminal" evidence="4">
    <location>
        <begin position="245"/>
        <end position="350"/>
    </location>
</feature>
<dbReference type="PANTHER" id="PTHR30524">
    <property type="entry name" value="MANNITOL-1-PHOSPHATE 5-DEHYDROGENASE"/>
    <property type="match status" value="1"/>
</dbReference>
<reference evidence="5 6" key="1">
    <citation type="submission" date="2018-10" db="EMBL/GenBank/DDBJ databases">
        <title>Effects of UV and annual dynamics of microbial communities in freshwater RAS systems.</title>
        <authorList>
            <person name="Bekkelund A.K."/>
            <person name="Hansen B.R."/>
            <person name="Stokken H."/>
            <person name="Eriksen B.F."/>
            <person name="Kashulin N.A."/>
        </authorList>
    </citation>
    <scope>NUCLEOTIDE SEQUENCE [LARGE SCALE GENOMIC DNA]</scope>
    <source>
        <strain evidence="5 6">BHSEK</strain>
    </source>
</reference>
<dbReference type="SUPFAM" id="SSF48179">
    <property type="entry name" value="6-phosphogluconate dehydrogenase C-terminal domain-like"/>
    <property type="match status" value="1"/>
</dbReference>
<dbReference type="AlphaFoldDB" id="A0A3G2E4D0"/>
<evidence type="ECO:0000256" key="2">
    <source>
        <dbReference type="ARBA" id="ARBA00023027"/>
    </source>
</evidence>
<evidence type="ECO:0000259" key="3">
    <source>
        <dbReference type="Pfam" id="PF01232"/>
    </source>
</evidence>
<dbReference type="InterPro" id="IPR013328">
    <property type="entry name" value="6PGD_dom2"/>
</dbReference>
<keyword evidence="2" id="KW-0520">NAD</keyword>
<feature type="domain" description="Mannitol dehydrogenase N-terminal" evidence="3">
    <location>
        <begin position="81"/>
        <end position="226"/>
    </location>
</feature>
<dbReference type="PANTHER" id="PTHR30524:SF0">
    <property type="entry name" value="ALTRONATE OXIDOREDUCTASE-RELATED"/>
    <property type="match status" value="1"/>
</dbReference>
<name>A0A3G2E4D0_9BURK</name>
<keyword evidence="6" id="KW-1185">Reference proteome</keyword>
<gene>
    <name evidence="5" type="ORF">D9M09_04525</name>
</gene>